<dbReference type="Pfam" id="PF00226">
    <property type="entry name" value="DnaJ"/>
    <property type="match status" value="1"/>
</dbReference>
<gene>
    <name evidence="3" type="ORF">METEAL_16380</name>
</gene>
<dbReference type="PANTHER" id="PTHR24074">
    <property type="entry name" value="CO-CHAPERONE PROTEIN DJLA"/>
    <property type="match status" value="1"/>
</dbReference>
<dbReference type="Gene3D" id="1.10.287.110">
    <property type="entry name" value="DnaJ domain"/>
    <property type="match status" value="1"/>
</dbReference>
<accession>A0AA48GMA6</accession>
<dbReference type="SUPFAM" id="SSF46565">
    <property type="entry name" value="Chaperone J-domain"/>
    <property type="match status" value="1"/>
</dbReference>
<protein>
    <recommendedName>
        <fullName evidence="2">J domain-containing protein</fullName>
    </recommendedName>
</protein>
<dbReference type="EMBL" id="AP027080">
    <property type="protein sequence ID" value="BDU72464.1"/>
    <property type="molecule type" value="Genomic_DNA"/>
</dbReference>
<name>A0AA48GMA6_9BACT</name>
<sequence length="247" mass="27210">MNPYEVLEISPGATIEEIKAAYHRMAKVWHPDRFTGEAKADAERRFRMLAEAFSMLKDTPSRGPAPAAAPPEPAQPQAQPEAAPIQLDEGHDRAAIPKTADEWYKDALGAFDGRAFGRSLALILYAIRLDNERPEFHALHGKVLEATGGDARAKVKALETAIKLNAKDVDSMILLAQTFQGLGMQARATRLWESVRNLAPDHAIFKQPGKPADKKAVAKEQVASLGEQWAELVAETRIKLEKLFKRG</sequence>
<dbReference type="PROSITE" id="PS50076">
    <property type="entry name" value="DNAJ_2"/>
    <property type="match status" value="1"/>
</dbReference>
<dbReference type="Proteomes" id="UP001238179">
    <property type="component" value="Chromosome"/>
</dbReference>
<dbReference type="InterPro" id="IPR011990">
    <property type="entry name" value="TPR-like_helical_dom_sf"/>
</dbReference>
<reference evidence="4" key="1">
    <citation type="journal article" date="2023" name="Int. J. Syst. Evol. Microbiol.">
        <title>Mesoterricola silvestris gen. nov., sp. nov., Mesoterricola sediminis sp. nov., Geothrix oryzae sp. nov., Geothrix edaphica sp. nov., Geothrix rubra sp. nov., and Geothrix limicola sp. nov., six novel members of Acidobacteriota isolated from soils.</title>
        <authorList>
            <person name="Itoh H."/>
            <person name="Sugisawa Y."/>
            <person name="Mise K."/>
            <person name="Xu Z."/>
            <person name="Kuniyasu M."/>
            <person name="Ushijima N."/>
            <person name="Kawano K."/>
            <person name="Kobayashi E."/>
            <person name="Shiratori Y."/>
            <person name="Masuda Y."/>
            <person name="Senoo K."/>
        </authorList>
    </citation>
    <scope>NUCLEOTIDE SEQUENCE [LARGE SCALE GENOMIC DNA]</scope>
    <source>
        <strain evidence="4">W79</strain>
    </source>
</reference>
<dbReference type="SUPFAM" id="SSF48452">
    <property type="entry name" value="TPR-like"/>
    <property type="match status" value="1"/>
</dbReference>
<keyword evidence="4" id="KW-1185">Reference proteome</keyword>
<evidence type="ECO:0000313" key="3">
    <source>
        <dbReference type="EMBL" id="BDU72464.1"/>
    </source>
</evidence>
<evidence type="ECO:0000256" key="1">
    <source>
        <dbReference type="SAM" id="MobiDB-lite"/>
    </source>
</evidence>
<dbReference type="InterPro" id="IPR001623">
    <property type="entry name" value="DnaJ_domain"/>
</dbReference>
<evidence type="ECO:0000259" key="2">
    <source>
        <dbReference type="PROSITE" id="PS50076"/>
    </source>
</evidence>
<dbReference type="CDD" id="cd06257">
    <property type="entry name" value="DnaJ"/>
    <property type="match status" value="1"/>
</dbReference>
<dbReference type="KEGG" id="msil:METEAL_16380"/>
<proteinExistence type="predicted"/>
<dbReference type="InterPro" id="IPR050817">
    <property type="entry name" value="DjlA_DnaK_co-chaperone"/>
</dbReference>
<dbReference type="SMART" id="SM00271">
    <property type="entry name" value="DnaJ"/>
    <property type="match status" value="1"/>
</dbReference>
<feature type="region of interest" description="Disordered" evidence="1">
    <location>
        <begin position="57"/>
        <end position="82"/>
    </location>
</feature>
<organism evidence="3 4">
    <name type="scientific">Mesoterricola silvestris</name>
    <dbReference type="NCBI Taxonomy" id="2927979"/>
    <lineage>
        <taxon>Bacteria</taxon>
        <taxon>Pseudomonadati</taxon>
        <taxon>Acidobacteriota</taxon>
        <taxon>Holophagae</taxon>
        <taxon>Holophagales</taxon>
        <taxon>Holophagaceae</taxon>
        <taxon>Mesoterricola</taxon>
    </lineage>
</organism>
<dbReference type="PRINTS" id="PR00625">
    <property type="entry name" value="JDOMAIN"/>
</dbReference>
<dbReference type="Gene3D" id="1.25.40.10">
    <property type="entry name" value="Tetratricopeptide repeat domain"/>
    <property type="match status" value="1"/>
</dbReference>
<evidence type="ECO:0000313" key="4">
    <source>
        <dbReference type="Proteomes" id="UP001238179"/>
    </source>
</evidence>
<feature type="domain" description="J" evidence="2">
    <location>
        <begin position="2"/>
        <end position="61"/>
    </location>
</feature>
<dbReference type="RefSeq" id="WP_316415370.1">
    <property type="nucleotide sequence ID" value="NZ_AP027080.1"/>
</dbReference>
<dbReference type="AlphaFoldDB" id="A0AA48GMA6"/>
<dbReference type="InterPro" id="IPR036869">
    <property type="entry name" value="J_dom_sf"/>
</dbReference>